<accession>A0A0S4PSC2</accession>
<reference evidence="2" key="1">
    <citation type="submission" date="2015-11" db="EMBL/GenBank/DDBJ databases">
        <authorList>
            <person name="Anvar S.Y."/>
        </authorList>
    </citation>
    <scope>NUCLEOTIDE SEQUENCE [LARGE SCALE GENOMIC DNA]</scope>
</reference>
<dbReference type="Proteomes" id="UP000064525">
    <property type="component" value="Chromosome I"/>
</dbReference>
<protein>
    <submittedName>
        <fullName evidence="1">Uncharacterized protein</fullName>
    </submittedName>
</protein>
<name>A0A0S4PSC2_9HELI</name>
<gene>
    <name evidence="1" type="ORF">BN2458_PEG0321</name>
</gene>
<organism evidence="1 2">
    <name type="scientific">Helicobacter typhlonius</name>
    <dbReference type="NCBI Taxonomy" id="76936"/>
    <lineage>
        <taxon>Bacteria</taxon>
        <taxon>Pseudomonadati</taxon>
        <taxon>Campylobacterota</taxon>
        <taxon>Epsilonproteobacteria</taxon>
        <taxon>Campylobacterales</taxon>
        <taxon>Helicobacteraceae</taxon>
        <taxon>Helicobacter</taxon>
    </lineage>
</organism>
<dbReference type="KEGG" id="hty:BN2458_PEG0321"/>
<dbReference type="EMBL" id="LN907858">
    <property type="protein sequence ID" value="CUU39208.1"/>
    <property type="molecule type" value="Genomic_DNA"/>
</dbReference>
<evidence type="ECO:0000313" key="1">
    <source>
        <dbReference type="EMBL" id="CUU39208.1"/>
    </source>
</evidence>
<evidence type="ECO:0000313" key="2">
    <source>
        <dbReference type="Proteomes" id="UP000064525"/>
    </source>
</evidence>
<dbReference type="AlphaFoldDB" id="A0A0S4PSC2"/>
<sequence length="39" mass="4573">MAVKLDKGFNNEMDFSFRILQGKIAISKKEILSKWLRCL</sequence>
<proteinExistence type="predicted"/>